<comment type="subcellular location">
    <subcellularLocation>
        <location evidence="1">Membrane</location>
        <topology evidence="1">Multi-pass membrane protein</topology>
    </subcellularLocation>
</comment>
<evidence type="ECO:0000256" key="3">
    <source>
        <dbReference type="ARBA" id="ARBA00022692"/>
    </source>
</evidence>
<feature type="transmembrane region" description="Helical" evidence="6">
    <location>
        <begin position="5"/>
        <end position="22"/>
    </location>
</feature>
<dbReference type="Gene3D" id="1.20.1730.10">
    <property type="entry name" value="Sodium/glucose cotransporter"/>
    <property type="match status" value="1"/>
</dbReference>
<dbReference type="Proteomes" id="UP000198564">
    <property type="component" value="Unassembled WGS sequence"/>
</dbReference>
<evidence type="ECO:0000256" key="2">
    <source>
        <dbReference type="ARBA" id="ARBA00006434"/>
    </source>
</evidence>
<evidence type="ECO:0000256" key="1">
    <source>
        <dbReference type="ARBA" id="ARBA00004141"/>
    </source>
</evidence>
<comment type="similarity">
    <text evidence="2">Belongs to the sodium:solute symporter (SSF) (TC 2.A.21) family.</text>
</comment>
<dbReference type="GO" id="GO:0016020">
    <property type="term" value="C:membrane"/>
    <property type="evidence" value="ECO:0007669"/>
    <property type="project" value="UniProtKB-SubCell"/>
</dbReference>
<keyword evidence="4 6" id="KW-1133">Transmembrane helix</keyword>
<dbReference type="GO" id="GO:0022857">
    <property type="term" value="F:transmembrane transporter activity"/>
    <property type="evidence" value="ECO:0007669"/>
    <property type="project" value="InterPro"/>
</dbReference>
<evidence type="ECO:0000313" key="8">
    <source>
        <dbReference type="Proteomes" id="UP000198564"/>
    </source>
</evidence>
<accession>A0A1H6T387</accession>
<dbReference type="InterPro" id="IPR001734">
    <property type="entry name" value="Na/solute_symporter"/>
</dbReference>
<protein>
    <submittedName>
        <fullName evidence="7">Sodium:solute symporter family</fullName>
    </submittedName>
</protein>
<dbReference type="AlphaFoldDB" id="A0A1H6T387"/>
<dbReference type="STRING" id="1130080.SAMN04488113_11412"/>
<reference evidence="8" key="1">
    <citation type="submission" date="2016-10" db="EMBL/GenBank/DDBJ databases">
        <authorList>
            <person name="Varghese N."/>
            <person name="Submissions S."/>
        </authorList>
    </citation>
    <scope>NUCLEOTIDE SEQUENCE [LARGE SCALE GENOMIC DNA]</scope>
    <source>
        <strain evidence="8">DSM 25751</strain>
    </source>
</reference>
<feature type="transmembrane region" description="Helical" evidence="6">
    <location>
        <begin position="42"/>
        <end position="64"/>
    </location>
</feature>
<evidence type="ECO:0000256" key="4">
    <source>
        <dbReference type="ARBA" id="ARBA00022989"/>
    </source>
</evidence>
<gene>
    <name evidence="7" type="ORF">SAMN04488113_11412</name>
</gene>
<proteinExistence type="inferred from homology"/>
<evidence type="ECO:0000313" key="7">
    <source>
        <dbReference type="EMBL" id="SEI72584.1"/>
    </source>
</evidence>
<dbReference type="PROSITE" id="PS50283">
    <property type="entry name" value="NA_SOLUT_SYMP_3"/>
    <property type="match status" value="1"/>
</dbReference>
<dbReference type="EMBL" id="FNYW01000014">
    <property type="protein sequence ID" value="SEI72584.1"/>
    <property type="molecule type" value="Genomic_DNA"/>
</dbReference>
<keyword evidence="8" id="KW-1185">Reference proteome</keyword>
<name>A0A1H6T387_9LACT</name>
<dbReference type="RefSeq" id="WP_218141923.1">
    <property type="nucleotide sequence ID" value="NZ_FNYW01000014.1"/>
</dbReference>
<sequence length="66" mass="7018">MDSMVIIFFVLFSAFVGIVTYMKTRGGELDTSDGYFLGGRNLTSKVIAGSLLLTNLSAVSFVGMSA</sequence>
<keyword evidence="3 6" id="KW-0812">Transmembrane</keyword>
<evidence type="ECO:0000256" key="5">
    <source>
        <dbReference type="ARBA" id="ARBA00023136"/>
    </source>
</evidence>
<keyword evidence="5 6" id="KW-0472">Membrane</keyword>
<dbReference type="InterPro" id="IPR038377">
    <property type="entry name" value="Na/Glc_symporter_sf"/>
</dbReference>
<evidence type="ECO:0000256" key="6">
    <source>
        <dbReference type="SAM" id="Phobius"/>
    </source>
</evidence>
<organism evidence="7 8">
    <name type="scientific">Alkalibacterium gilvum</name>
    <dbReference type="NCBI Taxonomy" id="1130080"/>
    <lineage>
        <taxon>Bacteria</taxon>
        <taxon>Bacillati</taxon>
        <taxon>Bacillota</taxon>
        <taxon>Bacilli</taxon>
        <taxon>Lactobacillales</taxon>
        <taxon>Carnobacteriaceae</taxon>
        <taxon>Alkalibacterium</taxon>
    </lineage>
</organism>